<gene>
    <name evidence="1" type="ORF">CEV34_3155</name>
</gene>
<dbReference type="EMBL" id="NNRM01000036">
    <property type="protein sequence ID" value="OYR24033.1"/>
    <property type="molecule type" value="Genomic_DNA"/>
</dbReference>
<organism evidence="1 2">
    <name type="scientific">Brucella pseudogrignonensis</name>
    <dbReference type="NCBI Taxonomy" id="419475"/>
    <lineage>
        <taxon>Bacteria</taxon>
        <taxon>Pseudomonadati</taxon>
        <taxon>Pseudomonadota</taxon>
        <taxon>Alphaproteobacteria</taxon>
        <taxon>Hyphomicrobiales</taxon>
        <taxon>Brucellaceae</taxon>
        <taxon>Brucella/Ochrobactrum group</taxon>
        <taxon>Brucella</taxon>
    </lineage>
</organism>
<name>A0A1A9FV17_9HYPH</name>
<protein>
    <submittedName>
        <fullName evidence="1">Uncharacterized protein</fullName>
    </submittedName>
</protein>
<proteinExistence type="predicted"/>
<sequence>MSRAIAEAEGFRGEELEQWLAAFAGRIFQSVESEEKIEAVVVRYAKPRIDRMKIVLSGANTTDDIEAAFAAMQ</sequence>
<evidence type="ECO:0000313" key="1">
    <source>
        <dbReference type="EMBL" id="OYR24033.1"/>
    </source>
</evidence>
<dbReference type="RefSeq" id="WP_007880628.1">
    <property type="nucleotide sequence ID" value="NZ_CP175671.1"/>
</dbReference>
<dbReference type="KEGG" id="ops:A8A54_19970"/>
<dbReference type="Proteomes" id="UP000216188">
    <property type="component" value="Unassembled WGS sequence"/>
</dbReference>
<dbReference type="STRING" id="419475.A8A54_19970"/>
<keyword evidence="2" id="KW-1185">Reference proteome</keyword>
<comment type="caution">
    <text evidence="1">The sequence shown here is derived from an EMBL/GenBank/DDBJ whole genome shotgun (WGS) entry which is preliminary data.</text>
</comment>
<accession>A0A1A9FV17</accession>
<dbReference type="AlphaFoldDB" id="A0A1A9FV17"/>
<evidence type="ECO:0000313" key="2">
    <source>
        <dbReference type="Proteomes" id="UP000216188"/>
    </source>
</evidence>
<reference evidence="1 2" key="1">
    <citation type="submission" date="2017-07" db="EMBL/GenBank/DDBJ databases">
        <title>Phylogenetic study on the rhizospheric bacterium Ochrobactrum sp. A44.</title>
        <authorList>
            <person name="Krzyzanowska D.M."/>
            <person name="Ossowicki A."/>
            <person name="Rajewska M."/>
            <person name="Maciag T."/>
            <person name="Kaczynski Z."/>
            <person name="Czerwicka M."/>
            <person name="Jafra S."/>
        </authorList>
    </citation>
    <scope>NUCLEOTIDE SEQUENCE [LARGE SCALE GENOMIC DNA]</scope>
    <source>
        <strain evidence="1 2">CCUG 30717</strain>
    </source>
</reference>